<dbReference type="PANTHER" id="PTHR42798">
    <property type="entry name" value="LIPOPROTEIN-RELEASING SYSTEM ATP-BINDING PROTEIN LOLD"/>
    <property type="match status" value="1"/>
</dbReference>
<keyword evidence="7 10" id="KW-1133">Transmembrane helix</keyword>
<sequence length="628" mass="71138">MITLKNLSKNFDESKIYSNTNYSFKENSLTCFLGASGSGKTTLLNLIAGFDRDYSGEINIDELNINNLSRDDLCKYRFNNVGFIFQQYNLLKGYTSLENVLMGIHLNNSISEREKEKRGIELLLKLGLGDQINQSIETLSGGQKQRVAIARALVNNPKIILADEPTGALDSESTKSIMEILKEISKERIVIIITHDEDVAPYADEVIELDDFNIKVYSDSNINSIDRKDNLEIILTDDDKKIQNETPKLRNKTATKLSLKNFKIHMFKFIIAALIIAVGASAFIGAVASKNITMNVIEEFKEKNLFYNKGQAPVYDNGKIVNKDIKSIFNKLKVMDSVENVYYQYNLENLKITYNNKNLDMIIKVPTATSKETMAYGSMPRYASCEIVLSSNVANRIIDNIENIIGEKVYLEYTNKNGEIEKVELTVSGLSNSQYQDFILSTDVEKDIYNKYNIDENTPSAVSFDVKNFQDIVSIDKELRDDNIGSFTKAVEIKAFQDSFTNLIKLYTILSYLILIIGILISVVMLYKISIERYTEVGLLCALGYTMKNIKQIMFKENLYFSALSIVISFVLIQALDIVYIMQFGYKLDLNIVSYLLLIGLNLVLTIGTSYFINIKLIKTEPAIALRK</sequence>
<evidence type="ECO:0000256" key="5">
    <source>
        <dbReference type="ARBA" id="ARBA00022741"/>
    </source>
</evidence>
<dbReference type="SUPFAM" id="SSF52540">
    <property type="entry name" value="P-loop containing nucleoside triphosphate hydrolases"/>
    <property type="match status" value="1"/>
</dbReference>
<accession>A0A7X0SBI8</accession>
<evidence type="ECO:0000256" key="8">
    <source>
        <dbReference type="ARBA" id="ARBA00023136"/>
    </source>
</evidence>
<evidence type="ECO:0000313" key="13">
    <source>
        <dbReference type="Proteomes" id="UP000585258"/>
    </source>
</evidence>
<evidence type="ECO:0000259" key="11">
    <source>
        <dbReference type="PROSITE" id="PS50893"/>
    </source>
</evidence>
<evidence type="ECO:0000256" key="1">
    <source>
        <dbReference type="ARBA" id="ARBA00004429"/>
    </source>
</evidence>
<dbReference type="Proteomes" id="UP000585258">
    <property type="component" value="Unassembled WGS sequence"/>
</dbReference>
<keyword evidence="8 10" id="KW-0472">Membrane</keyword>
<organism evidence="12 13">
    <name type="scientific">Clostridium gasigenes</name>
    <dbReference type="NCBI Taxonomy" id="94869"/>
    <lineage>
        <taxon>Bacteria</taxon>
        <taxon>Bacillati</taxon>
        <taxon>Bacillota</taxon>
        <taxon>Clostridia</taxon>
        <taxon>Eubacteriales</taxon>
        <taxon>Clostridiaceae</taxon>
        <taxon>Clostridium</taxon>
    </lineage>
</organism>
<evidence type="ECO:0000256" key="10">
    <source>
        <dbReference type="SAM" id="Phobius"/>
    </source>
</evidence>
<dbReference type="InterPro" id="IPR003593">
    <property type="entry name" value="AAA+_ATPase"/>
</dbReference>
<dbReference type="InterPro" id="IPR017871">
    <property type="entry name" value="ABC_transporter-like_CS"/>
</dbReference>
<dbReference type="GO" id="GO:0005886">
    <property type="term" value="C:plasma membrane"/>
    <property type="evidence" value="ECO:0007669"/>
    <property type="project" value="UniProtKB-SubCell"/>
</dbReference>
<evidence type="ECO:0000313" key="12">
    <source>
        <dbReference type="EMBL" id="MBB6714514.1"/>
    </source>
</evidence>
<dbReference type="GO" id="GO:0016887">
    <property type="term" value="F:ATP hydrolysis activity"/>
    <property type="evidence" value="ECO:0007669"/>
    <property type="project" value="InterPro"/>
</dbReference>
<evidence type="ECO:0000256" key="7">
    <source>
        <dbReference type="ARBA" id="ARBA00022989"/>
    </source>
</evidence>
<keyword evidence="6 12" id="KW-0067">ATP-binding</keyword>
<dbReference type="InterPro" id="IPR017911">
    <property type="entry name" value="MacB-like_ATP-bd"/>
</dbReference>
<feature type="domain" description="ABC transporter" evidence="11">
    <location>
        <begin position="2"/>
        <end position="236"/>
    </location>
</feature>
<dbReference type="Pfam" id="PF00005">
    <property type="entry name" value="ABC_tran"/>
    <property type="match status" value="1"/>
</dbReference>
<feature type="transmembrane region" description="Helical" evidence="10">
    <location>
        <begin position="266"/>
        <end position="288"/>
    </location>
</feature>
<protein>
    <submittedName>
        <fullName evidence="12">ABC transporter ATP-binding protein</fullName>
    </submittedName>
</protein>
<dbReference type="Gene3D" id="3.40.50.300">
    <property type="entry name" value="P-loop containing nucleotide triphosphate hydrolases"/>
    <property type="match status" value="1"/>
</dbReference>
<dbReference type="InterPro" id="IPR027417">
    <property type="entry name" value="P-loop_NTPase"/>
</dbReference>
<dbReference type="GO" id="GO:0005524">
    <property type="term" value="F:ATP binding"/>
    <property type="evidence" value="ECO:0007669"/>
    <property type="project" value="UniProtKB-KW"/>
</dbReference>
<reference evidence="12 13" key="1">
    <citation type="submission" date="2020-08" db="EMBL/GenBank/DDBJ databases">
        <title>Clostridia isolated from Swiss meat.</title>
        <authorList>
            <person name="Wambui J."/>
            <person name="Stevens M.J.A."/>
            <person name="Stephan R."/>
        </authorList>
    </citation>
    <scope>NUCLEOTIDE SEQUENCE [LARGE SCALE GENOMIC DNA]</scope>
    <source>
        <strain evidence="12 13">CM001</strain>
    </source>
</reference>
<dbReference type="SMART" id="SM00382">
    <property type="entry name" value="AAA"/>
    <property type="match status" value="1"/>
</dbReference>
<feature type="transmembrane region" description="Helical" evidence="10">
    <location>
        <begin position="559"/>
        <end position="586"/>
    </location>
</feature>
<dbReference type="PROSITE" id="PS50893">
    <property type="entry name" value="ABC_TRANSPORTER_2"/>
    <property type="match status" value="1"/>
</dbReference>
<evidence type="ECO:0000256" key="2">
    <source>
        <dbReference type="ARBA" id="ARBA00022448"/>
    </source>
</evidence>
<name>A0A7X0SBI8_9CLOT</name>
<feature type="transmembrane region" description="Helical" evidence="10">
    <location>
        <begin position="592"/>
        <end position="613"/>
    </location>
</feature>
<comment type="similarity">
    <text evidence="9">Belongs to the ABC transporter superfamily. Macrolide exporter (TC 3.A.1.122) family.</text>
</comment>
<feature type="transmembrane region" description="Helical" evidence="10">
    <location>
        <begin position="506"/>
        <end position="527"/>
    </location>
</feature>
<dbReference type="AlphaFoldDB" id="A0A7X0SBI8"/>
<dbReference type="InterPro" id="IPR003439">
    <property type="entry name" value="ABC_transporter-like_ATP-bd"/>
</dbReference>
<dbReference type="PROSITE" id="PS00211">
    <property type="entry name" value="ABC_TRANSPORTER_1"/>
    <property type="match status" value="1"/>
</dbReference>
<gene>
    <name evidence="12" type="ORF">H7E68_07185</name>
</gene>
<dbReference type="EMBL" id="JACKWY010000003">
    <property type="protein sequence ID" value="MBB6714514.1"/>
    <property type="molecule type" value="Genomic_DNA"/>
</dbReference>
<keyword evidence="3" id="KW-1003">Cell membrane</keyword>
<comment type="caution">
    <text evidence="12">The sequence shown here is derived from an EMBL/GenBank/DDBJ whole genome shotgun (WGS) entry which is preliminary data.</text>
</comment>
<keyword evidence="5" id="KW-0547">Nucleotide-binding</keyword>
<dbReference type="RefSeq" id="WP_185164085.1">
    <property type="nucleotide sequence ID" value="NZ_JACKWY010000003.1"/>
</dbReference>
<comment type="subcellular location">
    <subcellularLocation>
        <location evidence="1">Cell inner membrane</location>
        <topology evidence="1">Multi-pass membrane protein</topology>
    </subcellularLocation>
</comment>
<dbReference type="Pfam" id="PF02687">
    <property type="entry name" value="FtsX"/>
    <property type="match status" value="1"/>
</dbReference>
<dbReference type="PANTHER" id="PTHR42798:SF4">
    <property type="entry name" value="ABC TRANSPORTER DOMAIN-CONTAINING PROTEIN"/>
    <property type="match status" value="1"/>
</dbReference>
<evidence type="ECO:0000256" key="9">
    <source>
        <dbReference type="ARBA" id="ARBA00038388"/>
    </source>
</evidence>
<keyword evidence="4 10" id="KW-0812">Transmembrane</keyword>
<proteinExistence type="inferred from homology"/>
<evidence type="ECO:0000256" key="6">
    <source>
        <dbReference type="ARBA" id="ARBA00022840"/>
    </source>
</evidence>
<dbReference type="CDD" id="cd03255">
    <property type="entry name" value="ABC_MJ0796_LolCDE_FtsE"/>
    <property type="match status" value="1"/>
</dbReference>
<evidence type="ECO:0000256" key="4">
    <source>
        <dbReference type="ARBA" id="ARBA00022692"/>
    </source>
</evidence>
<evidence type="ECO:0000256" key="3">
    <source>
        <dbReference type="ARBA" id="ARBA00022475"/>
    </source>
</evidence>
<keyword evidence="2" id="KW-0813">Transport</keyword>
<dbReference type="InterPro" id="IPR003838">
    <property type="entry name" value="ABC3_permease_C"/>
</dbReference>